<evidence type="ECO:0000313" key="3">
    <source>
        <dbReference type="Proteomes" id="UP000298493"/>
    </source>
</evidence>
<sequence length="663" mass="73743">MESEGGSSSDDSLSKPAPISSDLFRSGPMTFKAYRAACERTPAQPRRSHGGQLRAPIIEGESSSSINRIQDLQDFQMLPAGTQSRNHVEQRLQSRPVVAEHQYLSIGRPRAERSVHASRGSIYELPASQDSELNRSPVSSPEPTDDIDQVTTPAPRQIQRPAQLKNATKSVLEVDPISRLFGVQKKIKKRYSAKNMSTVMYGASPMSSDTDDMPTVIPNKGSHKNLKKRKLPTENELVLVPVLGVRGSPEITVHVESDPIEDTQATVPTKPKRAPRTPSQSRRQTLRSIQKNLRLPLQNGSPVSDAFNFRILKTTLPAAKSLTKNLSGEGFDNHELVLRPSDKRKKTPFRRTHLIVPTLDLTNARDRKELPVTSSPLIPRQAKDVILEIDATQHSSEKFEDSPFIGTEPLALDTVSQNDVVMISSKEFSKTHPSIPPRPVKRLRRVSFSNEVQSQLLSVTAPVRESGDSEDDSEESELITSETESTSEADESDVEEFEEMNFTEARENTIRNAELDDIEDEKLLLETANNGGYVADEPYLTLPGQLARMKSGGRLNEVPEDCIEVNSSSDPANSVPGYLARYHSSVTELASTRLSRPLKSILKSIVAMVLVGTRSMLTWKFSRSRRLVKTVATLTGCFSKYQFSHWVIMFPFVLIVCLRKVSR</sequence>
<name>A0A4Z1PS91_9PEZI</name>
<protein>
    <submittedName>
        <fullName evidence="2">Uncharacterized protein</fullName>
    </submittedName>
</protein>
<proteinExistence type="predicted"/>
<feature type="region of interest" description="Disordered" evidence="1">
    <location>
        <begin position="38"/>
        <end position="63"/>
    </location>
</feature>
<feature type="region of interest" description="Disordered" evidence="1">
    <location>
        <begin position="123"/>
        <end position="157"/>
    </location>
</feature>
<feature type="region of interest" description="Disordered" evidence="1">
    <location>
        <begin position="1"/>
        <end position="26"/>
    </location>
</feature>
<comment type="caution">
    <text evidence="2">The sequence shown here is derived from an EMBL/GenBank/DDBJ whole genome shotgun (WGS) entry which is preliminary data.</text>
</comment>
<evidence type="ECO:0000313" key="2">
    <source>
        <dbReference type="EMBL" id="TID25684.1"/>
    </source>
</evidence>
<organism evidence="2 3">
    <name type="scientific">Venturia nashicola</name>
    <dbReference type="NCBI Taxonomy" id="86259"/>
    <lineage>
        <taxon>Eukaryota</taxon>
        <taxon>Fungi</taxon>
        <taxon>Dikarya</taxon>
        <taxon>Ascomycota</taxon>
        <taxon>Pezizomycotina</taxon>
        <taxon>Dothideomycetes</taxon>
        <taxon>Pleosporomycetidae</taxon>
        <taxon>Venturiales</taxon>
        <taxon>Venturiaceae</taxon>
        <taxon>Venturia</taxon>
    </lineage>
</organism>
<keyword evidence="3" id="KW-1185">Reference proteome</keyword>
<feature type="compositionally biased region" description="Low complexity" evidence="1">
    <location>
        <begin position="1"/>
        <end position="11"/>
    </location>
</feature>
<dbReference type="Proteomes" id="UP000298493">
    <property type="component" value="Unassembled WGS sequence"/>
</dbReference>
<feature type="region of interest" description="Disordered" evidence="1">
    <location>
        <begin position="458"/>
        <end position="508"/>
    </location>
</feature>
<feature type="compositionally biased region" description="Polar residues" evidence="1">
    <location>
        <begin position="128"/>
        <end position="142"/>
    </location>
</feature>
<feature type="region of interest" description="Disordered" evidence="1">
    <location>
        <begin position="256"/>
        <end position="284"/>
    </location>
</feature>
<reference evidence="2 3" key="1">
    <citation type="submission" date="2019-04" db="EMBL/GenBank/DDBJ databases">
        <title>High contiguity whole genome sequence and gene annotation resource for two Venturia nashicola isolates.</title>
        <authorList>
            <person name="Prokchorchik M."/>
            <person name="Won K."/>
            <person name="Lee Y."/>
            <person name="Choi E.D."/>
            <person name="Segonzac C."/>
            <person name="Sohn K.H."/>
        </authorList>
    </citation>
    <scope>NUCLEOTIDE SEQUENCE [LARGE SCALE GENOMIC DNA]</scope>
    <source>
        <strain evidence="2 3">PRI2</strain>
    </source>
</reference>
<evidence type="ECO:0000256" key="1">
    <source>
        <dbReference type="SAM" id="MobiDB-lite"/>
    </source>
</evidence>
<accession>A0A4Z1PS91</accession>
<dbReference type="EMBL" id="SNSC02000003">
    <property type="protein sequence ID" value="TID25684.1"/>
    <property type="molecule type" value="Genomic_DNA"/>
</dbReference>
<feature type="compositionally biased region" description="Acidic residues" evidence="1">
    <location>
        <begin position="468"/>
        <end position="477"/>
    </location>
</feature>
<feature type="compositionally biased region" description="Acidic residues" evidence="1">
    <location>
        <begin position="485"/>
        <end position="501"/>
    </location>
</feature>
<dbReference type="STRING" id="86259.A0A4Z1PS91"/>
<dbReference type="AlphaFoldDB" id="A0A4Z1PS91"/>
<gene>
    <name evidence="2" type="ORF">E6O75_ATG03547</name>
</gene>